<keyword evidence="5" id="KW-1185">Reference proteome</keyword>
<reference evidence="4 5" key="1">
    <citation type="journal article" date="2018" name="Mol. Plant">
        <title>The genome of Artemisia annua provides insight into the evolution of Asteraceae family and artemisinin biosynthesis.</title>
        <authorList>
            <person name="Shen Q."/>
            <person name="Zhang L."/>
            <person name="Liao Z."/>
            <person name="Wang S."/>
            <person name="Yan T."/>
            <person name="Shi P."/>
            <person name="Liu M."/>
            <person name="Fu X."/>
            <person name="Pan Q."/>
            <person name="Wang Y."/>
            <person name="Lv Z."/>
            <person name="Lu X."/>
            <person name="Zhang F."/>
            <person name="Jiang W."/>
            <person name="Ma Y."/>
            <person name="Chen M."/>
            <person name="Hao X."/>
            <person name="Li L."/>
            <person name="Tang Y."/>
            <person name="Lv G."/>
            <person name="Zhou Y."/>
            <person name="Sun X."/>
            <person name="Brodelius P.E."/>
            <person name="Rose J.K.C."/>
            <person name="Tang K."/>
        </authorList>
    </citation>
    <scope>NUCLEOTIDE SEQUENCE [LARGE SCALE GENOMIC DNA]</scope>
    <source>
        <strain evidence="5">cv. Huhao1</strain>
        <tissue evidence="4">Leaf</tissue>
    </source>
</reference>
<evidence type="ECO:0000256" key="1">
    <source>
        <dbReference type="ARBA" id="ARBA00023242"/>
    </source>
</evidence>
<dbReference type="CDD" id="cd00167">
    <property type="entry name" value="SANT"/>
    <property type="match status" value="1"/>
</dbReference>
<feature type="region of interest" description="Disordered" evidence="2">
    <location>
        <begin position="253"/>
        <end position="276"/>
    </location>
</feature>
<evidence type="ECO:0000259" key="3">
    <source>
        <dbReference type="PROSITE" id="PS50090"/>
    </source>
</evidence>
<dbReference type="SMART" id="SM01189">
    <property type="entry name" value="ELM2"/>
    <property type="match status" value="1"/>
</dbReference>
<feature type="domain" description="Myb-like" evidence="3">
    <location>
        <begin position="195"/>
        <end position="243"/>
    </location>
</feature>
<gene>
    <name evidence="4" type="ORF">CTI12_AA507460</name>
</gene>
<protein>
    <submittedName>
        <fullName evidence="4">Homeodomain-like protein</fullName>
    </submittedName>
</protein>
<accession>A0A2U1LC38</accession>
<evidence type="ECO:0000313" key="5">
    <source>
        <dbReference type="Proteomes" id="UP000245207"/>
    </source>
</evidence>
<dbReference type="EMBL" id="PKPP01010228">
    <property type="protein sequence ID" value="PWA46565.1"/>
    <property type="molecule type" value="Genomic_DNA"/>
</dbReference>
<evidence type="ECO:0000313" key="4">
    <source>
        <dbReference type="EMBL" id="PWA46565.1"/>
    </source>
</evidence>
<dbReference type="PANTHER" id="PTHR46872">
    <property type="entry name" value="DNA BINDING PROTEIN"/>
    <property type="match status" value="1"/>
</dbReference>
<dbReference type="OrthoDB" id="1908944at2759"/>
<dbReference type="InterPro" id="IPR001005">
    <property type="entry name" value="SANT/Myb"/>
</dbReference>
<dbReference type="PANTHER" id="PTHR46872:SF10">
    <property type="entry name" value="MYB-LIKE DOMAIN-CONTAINING PROTEIN"/>
    <property type="match status" value="1"/>
</dbReference>
<dbReference type="Gene3D" id="1.10.10.60">
    <property type="entry name" value="Homeodomain-like"/>
    <property type="match status" value="1"/>
</dbReference>
<dbReference type="AlphaFoldDB" id="A0A2U1LC38"/>
<organism evidence="4 5">
    <name type="scientific">Artemisia annua</name>
    <name type="common">Sweet wormwood</name>
    <dbReference type="NCBI Taxonomy" id="35608"/>
    <lineage>
        <taxon>Eukaryota</taxon>
        <taxon>Viridiplantae</taxon>
        <taxon>Streptophyta</taxon>
        <taxon>Embryophyta</taxon>
        <taxon>Tracheophyta</taxon>
        <taxon>Spermatophyta</taxon>
        <taxon>Magnoliopsida</taxon>
        <taxon>eudicotyledons</taxon>
        <taxon>Gunneridae</taxon>
        <taxon>Pentapetalae</taxon>
        <taxon>asterids</taxon>
        <taxon>campanulids</taxon>
        <taxon>Asterales</taxon>
        <taxon>Asteraceae</taxon>
        <taxon>Asteroideae</taxon>
        <taxon>Anthemideae</taxon>
        <taxon>Artemisiinae</taxon>
        <taxon>Artemisia</taxon>
    </lineage>
</organism>
<dbReference type="SUPFAM" id="SSF46689">
    <property type="entry name" value="Homeodomain-like"/>
    <property type="match status" value="1"/>
</dbReference>
<dbReference type="PROSITE" id="PS50090">
    <property type="entry name" value="MYB_LIKE"/>
    <property type="match status" value="1"/>
</dbReference>
<keyword evidence="4" id="KW-0371">Homeobox</keyword>
<comment type="caution">
    <text evidence="4">The sequence shown here is derived from an EMBL/GenBank/DDBJ whole genome shotgun (WGS) entry which is preliminary data.</text>
</comment>
<dbReference type="InterPro" id="IPR000949">
    <property type="entry name" value="ELM2_dom"/>
</dbReference>
<dbReference type="Proteomes" id="UP000245207">
    <property type="component" value="Unassembled WGS sequence"/>
</dbReference>
<evidence type="ECO:0000256" key="2">
    <source>
        <dbReference type="SAM" id="MobiDB-lite"/>
    </source>
</evidence>
<keyword evidence="1" id="KW-0539">Nucleus</keyword>
<dbReference type="GO" id="GO:0003677">
    <property type="term" value="F:DNA binding"/>
    <property type="evidence" value="ECO:0007669"/>
    <property type="project" value="UniProtKB-KW"/>
</dbReference>
<sequence>MVQKRQLAEEEYNVSPKHLKLENSCQLVKSLEFPSTDLSPKPSCNSGIAEAHAYKETSENHCQFESGIVTNKPRTLIQPEDAYSCLLRLPPLKGIPIGPEYQANIPDWCGVYDTTCNENKFLGSTIIPTPESQSSLCSDDVVGRGRTDCLCKDQGSLRCVRQHITEARDTLKGNIGRERFLALGFDNMGEVVSCKWTEEDEQLFHDVVYSNPVSLGKNFWDHLEEKFPSRTNQEIVSYYFNVFVLQRRAEQNRYDPTNADSDDDEWQGSDTDEEEEELCRNEIEKYSLSINDSIFNDKSYDLQEDSCTSFEFHEPEISDVKVDFSKSWANHDFIFDPSDVGYFSFPKSKADFLPTGSMIEEVFGVDSWNFNVTDDNGSS</sequence>
<name>A0A2U1LC38_ARTAN</name>
<keyword evidence="4" id="KW-0238">DNA-binding</keyword>
<feature type="compositionally biased region" description="Acidic residues" evidence="2">
    <location>
        <begin position="260"/>
        <end position="276"/>
    </location>
</feature>
<dbReference type="STRING" id="35608.A0A2U1LC38"/>
<proteinExistence type="predicted"/>
<dbReference type="InterPro" id="IPR009057">
    <property type="entry name" value="Homeodomain-like_sf"/>
</dbReference>